<evidence type="ECO:0000256" key="4">
    <source>
        <dbReference type="ARBA" id="ARBA00022461"/>
    </source>
</evidence>
<dbReference type="WBParaSite" id="PTRK_0000200100.1">
    <property type="protein sequence ID" value="PTRK_0000200100.1"/>
    <property type="gene ID" value="PTRK_0000200100"/>
</dbReference>
<keyword evidence="4 13" id="KW-0894">Sodium channel</keyword>
<keyword evidence="12 13" id="KW-0407">Ion channel</keyword>
<evidence type="ECO:0000256" key="3">
    <source>
        <dbReference type="ARBA" id="ARBA00022448"/>
    </source>
</evidence>
<keyword evidence="7" id="KW-0915">Sodium</keyword>
<evidence type="ECO:0000256" key="2">
    <source>
        <dbReference type="ARBA" id="ARBA00007193"/>
    </source>
</evidence>
<evidence type="ECO:0000256" key="12">
    <source>
        <dbReference type="ARBA" id="ARBA00023303"/>
    </source>
</evidence>
<evidence type="ECO:0000256" key="14">
    <source>
        <dbReference type="SAM" id="MobiDB-lite"/>
    </source>
</evidence>
<dbReference type="AlphaFoldDB" id="A0A0N4Z4T4"/>
<name>A0A0N4Z4T4_PARTI</name>
<evidence type="ECO:0000256" key="11">
    <source>
        <dbReference type="ARBA" id="ARBA00023201"/>
    </source>
</evidence>
<dbReference type="Proteomes" id="UP000038045">
    <property type="component" value="Unplaced"/>
</dbReference>
<proteinExistence type="inferred from homology"/>
<feature type="transmembrane region" description="Helical" evidence="15">
    <location>
        <begin position="47"/>
        <end position="65"/>
    </location>
</feature>
<feature type="region of interest" description="Disordered" evidence="14">
    <location>
        <begin position="510"/>
        <end position="541"/>
    </location>
</feature>
<evidence type="ECO:0000256" key="9">
    <source>
        <dbReference type="ARBA" id="ARBA00023136"/>
    </source>
</evidence>
<keyword evidence="9 15" id="KW-0472">Membrane</keyword>
<comment type="similarity">
    <text evidence="2 13">Belongs to the amiloride-sensitive sodium channel (TC 1.A.6) family.</text>
</comment>
<accession>A0A0N4Z4T4</accession>
<sequence length="541" mass="62260">MYVLTPVQKGSVQQHISYPRRLVILLRDFSQWCTISGFNHIFGSSSIIITIFWFIVTAVCIYFGVVQSLDFVNAYLEYPVNTELLSKYEEITFPSITLCSRSVYKNNGKNEALNKILEAYNRKTDSEWGLVPMLEPYNVSFVYMTDFWLRIYANELLGDPSINLNISDIIDQCYYDHEKCTETNINTIKHPAYGTCYTINHEGNWKVARIGSEYGLKLTIKSDFNSLLPFYLSFGAAMFIHTSTEFPFIENNPIFLPPGNDVSVGLSIYETKRLPHPYGECIPNNNKKLEATENYYGGMYENEKCIRSCIQSKIIENCGCYYAGYAKKTDDNETLSCSEYIEKGKGKSDEIIYKVNITQDCNCFDVCDRTYYETSYSMGSFTAPNYTPNQCRASVIEQYKTNKIYAPYEYTQEACLNYFSENVVNLEIFFEKLNFIVQKEYAAYDIEQCINDIIGVLSFWIGISIISLFEVIILIYTIIVMLCCVPCCDSMKSVRTREIRKNIGDTNNDDLGDIRKGKPRRKDLYDQAQEADNKMPPIQEG</sequence>
<dbReference type="PROSITE" id="PS01206">
    <property type="entry name" value="ASC"/>
    <property type="match status" value="1"/>
</dbReference>
<evidence type="ECO:0000256" key="6">
    <source>
        <dbReference type="ARBA" id="ARBA00022989"/>
    </source>
</evidence>
<keyword evidence="8 13" id="KW-0406">Ion transport</keyword>
<evidence type="ECO:0000313" key="16">
    <source>
        <dbReference type="Proteomes" id="UP000038045"/>
    </source>
</evidence>
<protein>
    <submittedName>
        <fullName evidence="17">Acid-sensing ion channel 1</fullName>
    </submittedName>
</protein>
<keyword evidence="3 13" id="KW-0813">Transport</keyword>
<dbReference type="PRINTS" id="PR01078">
    <property type="entry name" value="AMINACHANNEL"/>
</dbReference>
<dbReference type="STRING" id="131310.A0A0N4Z4T4"/>
<dbReference type="Pfam" id="PF00858">
    <property type="entry name" value="ASC"/>
    <property type="match status" value="1"/>
</dbReference>
<evidence type="ECO:0000256" key="10">
    <source>
        <dbReference type="ARBA" id="ARBA00023180"/>
    </source>
</evidence>
<evidence type="ECO:0000256" key="13">
    <source>
        <dbReference type="RuleBase" id="RU000679"/>
    </source>
</evidence>
<comment type="subcellular location">
    <subcellularLocation>
        <location evidence="1">Membrane</location>
        <topology evidence="1">Multi-pass membrane protein</topology>
    </subcellularLocation>
</comment>
<evidence type="ECO:0000256" key="5">
    <source>
        <dbReference type="ARBA" id="ARBA00022692"/>
    </source>
</evidence>
<keyword evidence="5 13" id="KW-0812">Transmembrane</keyword>
<feature type="transmembrane region" description="Helical" evidence="15">
    <location>
        <begin position="459"/>
        <end position="485"/>
    </location>
</feature>
<keyword evidence="16" id="KW-1185">Reference proteome</keyword>
<evidence type="ECO:0000256" key="7">
    <source>
        <dbReference type="ARBA" id="ARBA00023053"/>
    </source>
</evidence>
<keyword evidence="10" id="KW-0325">Glycoprotein</keyword>
<evidence type="ECO:0000313" key="17">
    <source>
        <dbReference type="WBParaSite" id="PTRK_0000200100.1"/>
    </source>
</evidence>
<evidence type="ECO:0000256" key="1">
    <source>
        <dbReference type="ARBA" id="ARBA00004141"/>
    </source>
</evidence>
<organism evidence="16 17">
    <name type="scientific">Parastrongyloides trichosuri</name>
    <name type="common">Possum-specific nematode worm</name>
    <dbReference type="NCBI Taxonomy" id="131310"/>
    <lineage>
        <taxon>Eukaryota</taxon>
        <taxon>Metazoa</taxon>
        <taxon>Ecdysozoa</taxon>
        <taxon>Nematoda</taxon>
        <taxon>Chromadorea</taxon>
        <taxon>Rhabditida</taxon>
        <taxon>Tylenchina</taxon>
        <taxon>Panagrolaimomorpha</taxon>
        <taxon>Strongyloidoidea</taxon>
        <taxon>Strongyloididae</taxon>
        <taxon>Parastrongyloides</taxon>
    </lineage>
</organism>
<dbReference type="Gene3D" id="2.60.470.10">
    <property type="entry name" value="Acid-sensing ion channels like domains"/>
    <property type="match status" value="1"/>
</dbReference>
<dbReference type="InterPro" id="IPR001873">
    <property type="entry name" value="ENaC"/>
</dbReference>
<dbReference type="PANTHER" id="PTHR11690:SF248">
    <property type="entry name" value="PICKPOCKET 17, ISOFORM A"/>
    <property type="match status" value="1"/>
</dbReference>
<keyword evidence="6 15" id="KW-1133">Transmembrane helix</keyword>
<dbReference type="PANTHER" id="PTHR11690">
    <property type="entry name" value="AMILORIDE-SENSITIVE SODIUM CHANNEL-RELATED"/>
    <property type="match status" value="1"/>
</dbReference>
<dbReference type="InterPro" id="IPR020903">
    <property type="entry name" value="ENaC_CS"/>
</dbReference>
<dbReference type="GO" id="GO:0005886">
    <property type="term" value="C:plasma membrane"/>
    <property type="evidence" value="ECO:0007669"/>
    <property type="project" value="TreeGrafter"/>
</dbReference>
<dbReference type="GO" id="GO:0015280">
    <property type="term" value="F:ligand-gated sodium channel activity"/>
    <property type="evidence" value="ECO:0007669"/>
    <property type="project" value="TreeGrafter"/>
</dbReference>
<reference evidence="17" key="1">
    <citation type="submission" date="2017-02" db="UniProtKB">
        <authorList>
            <consortium name="WormBaseParasite"/>
        </authorList>
    </citation>
    <scope>IDENTIFICATION</scope>
</reference>
<keyword evidence="11 13" id="KW-0739">Sodium transport</keyword>
<evidence type="ECO:0000256" key="8">
    <source>
        <dbReference type="ARBA" id="ARBA00023065"/>
    </source>
</evidence>
<evidence type="ECO:0000256" key="15">
    <source>
        <dbReference type="SAM" id="Phobius"/>
    </source>
</evidence>
<dbReference type="Gene3D" id="1.10.287.770">
    <property type="entry name" value="YojJ-like"/>
    <property type="match status" value="1"/>
</dbReference>